<evidence type="ECO:0000259" key="1">
    <source>
        <dbReference type="PROSITE" id="PS50011"/>
    </source>
</evidence>
<accession>A0A9N9DTX0</accession>
<dbReference type="Proteomes" id="UP000789570">
    <property type="component" value="Unassembled WGS sequence"/>
</dbReference>
<evidence type="ECO:0000313" key="2">
    <source>
        <dbReference type="EMBL" id="CAG8652391.1"/>
    </source>
</evidence>
<dbReference type="PROSITE" id="PS50011">
    <property type="entry name" value="PROTEIN_KINASE_DOM"/>
    <property type="match status" value="1"/>
</dbReference>
<dbReference type="InterPro" id="IPR011009">
    <property type="entry name" value="Kinase-like_dom_sf"/>
</dbReference>
<dbReference type="AlphaFoldDB" id="A0A9N9DTX0"/>
<dbReference type="EMBL" id="CAJVPQ010004481">
    <property type="protein sequence ID" value="CAG8652391.1"/>
    <property type="molecule type" value="Genomic_DNA"/>
</dbReference>
<name>A0A9N9DTX0_9GLOM</name>
<dbReference type="SUPFAM" id="SSF56112">
    <property type="entry name" value="Protein kinase-like (PK-like)"/>
    <property type="match status" value="1"/>
</dbReference>
<protein>
    <submittedName>
        <fullName evidence="2">6096_t:CDS:1</fullName>
    </submittedName>
</protein>
<dbReference type="GO" id="GO:0004672">
    <property type="term" value="F:protein kinase activity"/>
    <property type="evidence" value="ECO:0007669"/>
    <property type="project" value="InterPro"/>
</dbReference>
<feature type="non-terminal residue" evidence="2">
    <location>
        <position position="1"/>
    </location>
</feature>
<dbReference type="GO" id="GO:0005524">
    <property type="term" value="F:ATP binding"/>
    <property type="evidence" value="ECO:0007669"/>
    <property type="project" value="InterPro"/>
</dbReference>
<feature type="domain" description="Protein kinase" evidence="1">
    <location>
        <begin position="1"/>
        <end position="115"/>
    </location>
</feature>
<proteinExistence type="predicted"/>
<sequence length="115" mass="12759">MLWSIAAGLNVTHEVGLLHGHIRGGNILVQNEADSINTRIADNGLHGPLFLMEIRQRKEYTREIKADSIDTRIADSESPMSSQQNRDSDLIDFALTSEELKCPTSGKCYCGKEQS</sequence>
<comment type="caution">
    <text evidence="2">The sequence shown here is derived from an EMBL/GenBank/DDBJ whole genome shotgun (WGS) entry which is preliminary data.</text>
</comment>
<dbReference type="InterPro" id="IPR000719">
    <property type="entry name" value="Prot_kinase_dom"/>
</dbReference>
<keyword evidence="3" id="KW-1185">Reference proteome</keyword>
<dbReference type="OrthoDB" id="6718656at2759"/>
<organism evidence="2 3">
    <name type="scientific">Funneliformis caledonium</name>
    <dbReference type="NCBI Taxonomy" id="1117310"/>
    <lineage>
        <taxon>Eukaryota</taxon>
        <taxon>Fungi</taxon>
        <taxon>Fungi incertae sedis</taxon>
        <taxon>Mucoromycota</taxon>
        <taxon>Glomeromycotina</taxon>
        <taxon>Glomeromycetes</taxon>
        <taxon>Glomerales</taxon>
        <taxon>Glomeraceae</taxon>
        <taxon>Funneliformis</taxon>
    </lineage>
</organism>
<reference evidence="2" key="1">
    <citation type="submission" date="2021-06" db="EMBL/GenBank/DDBJ databases">
        <authorList>
            <person name="Kallberg Y."/>
            <person name="Tangrot J."/>
            <person name="Rosling A."/>
        </authorList>
    </citation>
    <scope>NUCLEOTIDE SEQUENCE</scope>
    <source>
        <strain evidence="2">UK204</strain>
    </source>
</reference>
<gene>
    <name evidence="2" type="ORF">FCALED_LOCUS11136</name>
</gene>
<evidence type="ECO:0000313" key="3">
    <source>
        <dbReference type="Proteomes" id="UP000789570"/>
    </source>
</evidence>